<dbReference type="OrthoDB" id="14911at2759"/>
<feature type="region of interest" description="Disordered" evidence="1">
    <location>
        <begin position="358"/>
        <end position="443"/>
    </location>
</feature>
<organism evidence="4 5">
    <name type="scientific">Cystoisospora suis</name>
    <dbReference type="NCBI Taxonomy" id="483139"/>
    <lineage>
        <taxon>Eukaryota</taxon>
        <taxon>Sar</taxon>
        <taxon>Alveolata</taxon>
        <taxon>Apicomplexa</taxon>
        <taxon>Conoidasida</taxon>
        <taxon>Coccidia</taxon>
        <taxon>Eucoccidiorida</taxon>
        <taxon>Eimeriorina</taxon>
        <taxon>Sarcocystidae</taxon>
        <taxon>Cystoisospora</taxon>
    </lineage>
</organism>
<feature type="compositionally biased region" description="Low complexity" evidence="1">
    <location>
        <begin position="981"/>
        <end position="998"/>
    </location>
</feature>
<evidence type="ECO:0000313" key="4">
    <source>
        <dbReference type="EMBL" id="PHJ20485.1"/>
    </source>
</evidence>
<feature type="compositionally biased region" description="Basic and acidic residues" evidence="1">
    <location>
        <begin position="806"/>
        <end position="816"/>
    </location>
</feature>
<accession>A0A2C6KWP1</accession>
<feature type="compositionally biased region" description="Acidic residues" evidence="1">
    <location>
        <begin position="862"/>
        <end position="871"/>
    </location>
</feature>
<feature type="domain" description="PLD phosphodiesterase" evidence="3">
    <location>
        <begin position="1424"/>
        <end position="1446"/>
    </location>
</feature>
<feature type="compositionally biased region" description="Basic residues" evidence="1">
    <location>
        <begin position="912"/>
        <end position="923"/>
    </location>
</feature>
<feature type="compositionally biased region" description="Polar residues" evidence="1">
    <location>
        <begin position="954"/>
        <end position="965"/>
    </location>
</feature>
<evidence type="ECO:0000256" key="1">
    <source>
        <dbReference type="SAM" id="MobiDB-lite"/>
    </source>
</evidence>
<feature type="compositionally biased region" description="Polar residues" evidence="1">
    <location>
        <begin position="27"/>
        <end position="37"/>
    </location>
</feature>
<protein>
    <submittedName>
        <fullName evidence="4">Phospholipase d active site domain-containing protein</fullName>
    </submittedName>
</protein>
<feature type="region of interest" description="Disordered" evidence="1">
    <location>
        <begin position="315"/>
        <end position="345"/>
    </location>
</feature>
<feature type="region of interest" description="Disordered" evidence="1">
    <location>
        <begin position="27"/>
        <end position="46"/>
    </location>
</feature>
<reference evidence="4 5" key="1">
    <citation type="journal article" date="2017" name="Int. J. Parasitol.">
        <title>The genome of the protozoan parasite Cystoisospora suis and a reverse vaccinology approach to identify vaccine candidates.</title>
        <authorList>
            <person name="Palmieri N."/>
            <person name="Shrestha A."/>
            <person name="Ruttkowski B."/>
            <person name="Beck T."/>
            <person name="Vogl C."/>
            <person name="Tomley F."/>
            <person name="Blake D.P."/>
            <person name="Joachim A."/>
        </authorList>
    </citation>
    <scope>NUCLEOTIDE SEQUENCE [LARGE SCALE GENOMIC DNA]</scope>
    <source>
        <strain evidence="4 5">Wien I</strain>
    </source>
</reference>
<dbReference type="SMART" id="SM00155">
    <property type="entry name" value="PLDc"/>
    <property type="match status" value="2"/>
</dbReference>
<evidence type="ECO:0000313" key="5">
    <source>
        <dbReference type="Proteomes" id="UP000221165"/>
    </source>
</evidence>
<feature type="region of interest" description="Disordered" evidence="1">
    <location>
        <begin position="1265"/>
        <end position="1320"/>
    </location>
</feature>
<feature type="compositionally biased region" description="Polar residues" evidence="1">
    <location>
        <begin position="999"/>
        <end position="1009"/>
    </location>
</feature>
<dbReference type="SUPFAM" id="SSF56024">
    <property type="entry name" value="Phospholipase D/nuclease"/>
    <property type="match status" value="2"/>
</dbReference>
<sequence length="1450" mass="159519">MSRFARCGGLSGFRVWAAALALPSATSNAEVSSSGSTGEDGDRSRSLFSCSFSQSRSSSHLLPGPRVPCSETIGVSPSAPEGGNPSCVGTASQKQHVRGISFIKEHHDPFSLECALKKKKTRAPSSPRESRGASSCQAYFPRGDCTACYDTKLNFFRRDCYPLTTAYTTKNSREKQSKRSDRMGAGGGKHKNAVCENLYREGLTRKRRQRTDTLRDVQNVPLSKQIRHSSTCFSSLAAQVSMNPLSSTIAACKEPLPSSGCEPSSPVFSSTVPSCSSTVSPSRSPSPSLDSPASLHSSPDPDLAVAVHRAVEGLRVRQKNEQKQTEGHEEMPTDSQSSPLISHPLVIPDTLLRKWRGVDKGERKESQASSHPLQQQQPFSSTPSSSSVIAGERRPRVPLSSSVSHVGDPRPRDEGTEKTTRSSEMLGNSEGDKPLPGPRKFSLNESDFAHLETRWLKFLERSRPYGHLSAGNSVKIYDNGDKAFTAMLRSIKNAKKNVLMETYIFDQSRIGLAVKDALCEAALRGCFVLLVVDWLGGFSMPRSWHDELLASGVRLVIFNPPLPVLLRTTLFGGDDSSSSSSAAVSRSYSSFSHAIATAKLALVYCKHLFSTLFSTSSSNERPPPSLSLPSSSAFLLESSTLLPSAPLQDSTQGTEPEVPLCAERVGPIPFRDHRKSLVIDGEVAFVGSLNVSEDAVGERYGGKQRFYDLHVRVRGPAAKQVQALVLETLATANAKKIAVDLLTHLTRQEERDEHPWHTHTVVNERPDTSQGIRTWGDTFVIGKGSAVHEKKLPRIRSLRGDRLVMTREEERSREGSEIGSNGQEKFEKMTKNKGVGDEQVMNEQEAAPRGSKQDGEERTSEPDEEELEGESEEKHGQKVQARGRVEKEAGKEGEGEVDLFEGKTKEKLGESKKKRPVRFHCQKQRHEDVKGENLCPLERSSISHNGDGYEESQRSQGVPTLSASSAVTTLFSSLSSYVFRSTSPHSSASSSSLSESRSLTPGDSDNSLLSPVPAGRHMVTSTSPYLSPSSEERERAPDDPGEKPSRPMTPTKKLLETPRRLLFSWMAEPCSKETASCVDSIEAKRREEEQDDDVDDAHDVLIQVLESNVLRNQRSIQAVLKNAIYNATVSLYVTTSYFVPPGFLRRALQAALARDGVDVFLLLSGDSDVWGDVYATTYVVRKFLSKKRRHSFLTADWEVDPSVTRKITVFFSSLLPTNRWNSPEAYCDLFQVGNEDEREREESPPPLAAVEKSEELQRALGPINPEASAISGGVTSGFSSRGDEARRGSVTGMKKKEQDLQGAQEQERGAISSPRARGSLLPASEQIQKNFVELEDAKPVVSLAEADERTLTSSSSFFSTWKPIWGGKGSQMNDAKEGEREEDERTAVSTRDVWQAQQFWRALRERQEPRGEACVYFLTSQHCHAKNIVVDHLWSTVGSFNFDRQVLLTS</sequence>
<dbReference type="InterPro" id="IPR001736">
    <property type="entry name" value="PLipase_D/transphosphatidylase"/>
</dbReference>
<dbReference type="CDD" id="cd09110">
    <property type="entry name" value="PLDc_CLS_1"/>
    <property type="match status" value="1"/>
</dbReference>
<feature type="signal peptide" evidence="2">
    <location>
        <begin position="1"/>
        <end position="29"/>
    </location>
</feature>
<dbReference type="VEuPathDB" id="ToxoDB:CSUI_005687"/>
<feature type="compositionally biased region" description="Basic and acidic residues" evidence="1">
    <location>
        <begin position="315"/>
        <end position="331"/>
    </location>
</feature>
<feature type="region of interest" description="Disordered" evidence="1">
    <location>
        <begin position="806"/>
        <end position="965"/>
    </location>
</feature>
<keyword evidence="5" id="KW-1185">Reference proteome</keyword>
<keyword evidence="2" id="KW-0732">Signal</keyword>
<comment type="caution">
    <text evidence="4">The sequence shown here is derived from an EMBL/GenBank/DDBJ whole genome shotgun (WGS) entry which is preliminary data.</text>
</comment>
<feature type="compositionally biased region" description="Low complexity" evidence="1">
    <location>
        <begin position="374"/>
        <end position="387"/>
    </location>
</feature>
<feature type="domain" description="PLD phosphodiesterase" evidence="3">
    <location>
        <begin position="668"/>
        <end position="695"/>
    </location>
</feature>
<feature type="compositionally biased region" description="Basic and acidic residues" evidence="1">
    <location>
        <begin position="1030"/>
        <end position="1045"/>
    </location>
</feature>
<dbReference type="PANTHER" id="PTHR21248:SF22">
    <property type="entry name" value="PHOSPHOLIPASE D"/>
    <property type="match status" value="1"/>
</dbReference>
<gene>
    <name evidence="4" type="ORF">CSUI_005687</name>
</gene>
<feature type="compositionally biased region" description="Polar residues" evidence="1">
    <location>
        <begin position="1019"/>
        <end position="1029"/>
    </location>
</feature>
<dbReference type="Proteomes" id="UP000221165">
    <property type="component" value="Unassembled WGS sequence"/>
</dbReference>
<dbReference type="GO" id="GO:0003824">
    <property type="term" value="F:catalytic activity"/>
    <property type="evidence" value="ECO:0007669"/>
    <property type="project" value="InterPro"/>
</dbReference>
<dbReference type="PANTHER" id="PTHR21248">
    <property type="entry name" value="CARDIOLIPIN SYNTHASE"/>
    <property type="match status" value="1"/>
</dbReference>
<feature type="region of interest" description="Disordered" evidence="1">
    <location>
        <begin position="169"/>
        <end position="190"/>
    </location>
</feature>
<feature type="compositionally biased region" description="Basic and acidic residues" evidence="1">
    <location>
        <begin position="171"/>
        <end position="182"/>
    </location>
</feature>
<proteinExistence type="predicted"/>
<feature type="chain" id="PRO_5012519130" evidence="2">
    <location>
        <begin position="30"/>
        <end position="1450"/>
    </location>
</feature>
<feature type="compositionally biased region" description="Basic and acidic residues" evidence="1">
    <location>
        <begin position="851"/>
        <end position="861"/>
    </location>
</feature>
<feature type="compositionally biased region" description="Low complexity" evidence="1">
    <location>
        <begin position="263"/>
        <end position="300"/>
    </location>
</feature>
<feature type="compositionally biased region" description="Basic and acidic residues" evidence="1">
    <location>
        <begin position="824"/>
        <end position="836"/>
    </location>
</feature>
<evidence type="ECO:0000256" key="2">
    <source>
        <dbReference type="SAM" id="SignalP"/>
    </source>
</evidence>
<dbReference type="RefSeq" id="XP_067922173.1">
    <property type="nucleotide sequence ID" value="XM_068065857.1"/>
</dbReference>
<dbReference type="EMBL" id="MIGC01002743">
    <property type="protein sequence ID" value="PHJ20485.1"/>
    <property type="molecule type" value="Genomic_DNA"/>
</dbReference>
<name>A0A2C6KWP1_9APIC</name>
<dbReference type="PROSITE" id="PS50035">
    <property type="entry name" value="PLD"/>
    <property type="match status" value="2"/>
</dbReference>
<feature type="region of interest" description="Disordered" evidence="1">
    <location>
        <begin position="260"/>
        <end position="300"/>
    </location>
</feature>
<feature type="region of interest" description="Disordered" evidence="1">
    <location>
        <begin position="980"/>
        <end position="1053"/>
    </location>
</feature>
<feature type="compositionally biased region" description="Basic and acidic residues" evidence="1">
    <location>
        <begin position="883"/>
        <end position="911"/>
    </location>
</feature>
<dbReference type="Pfam" id="PF00614">
    <property type="entry name" value="PLDc"/>
    <property type="match status" value="1"/>
</dbReference>
<feature type="compositionally biased region" description="Basic and acidic residues" evidence="1">
    <location>
        <begin position="407"/>
        <end position="421"/>
    </location>
</feature>
<dbReference type="GeneID" id="94429068"/>
<evidence type="ECO:0000259" key="3">
    <source>
        <dbReference type="PROSITE" id="PS50035"/>
    </source>
</evidence>
<dbReference type="Gene3D" id="3.30.870.10">
    <property type="entry name" value="Endonuclease Chain A"/>
    <property type="match status" value="1"/>
</dbReference>